<keyword evidence="2" id="KW-1185">Reference proteome</keyword>
<comment type="caution">
    <text evidence="1">The sequence shown here is derived from an EMBL/GenBank/DDBJ whole genome shotgun (WGS) entry which is preliminary data.</text>
</comment>
<accession>A0A9D4ZY06</accession>
<dbReference type="Gramene" id="Psat07G0440300-T1">
    <property type="protein sequence ID" value="KAI5388716.1"/>
    <property type="gene ID" value="KIW84_074403"/>
</dbReference>
<reference evidence="1 2" key="1">
    <citation type="journal article" date="2022" name="Nat. Genet.">
        <title>Improved pea reference genome and pan-genome highlight genomic features and evolutionary characteristics.</title>
        <authorList>
            <person name="Yang T."/>
            <person name="Liu R."/>
            <person name="Luo Y."/>
            <person name="Hu S."/>
            <person name="Wang D."/>
            <person name="Wang C."/>
            <person name="Pandey M.K."/>
            <person name="Ge S."/>
            <person name="Xu Q."/>
            <person name="Li N."/>
            <person name="Li G."/>
            <person name="Huang Y."/>
            <person name="Saxena R.K."/>
            <person name="Ji Y."/>
            <person name="Li M."/>
            <person name="Yan X."/>
            <person name="He Y."/>
            <person name="Liu Y."/>
            <person name="Wang X."/>
            <person name="Xiang C."/>
            <person name="Varshney R.K."/>
            <person name="Ding H."/>
            <person name="Gao S."/>
            <person name="Zong X."/>
        </authorList>
    </citation>
    <scope>NUCLEOTIDE SEQUENCE [LARGE SCALE GENOMIC DNA]</scope>
    <source>
        <strain evidence="1 2">cv. Zhongwan 6</strain>
    </source>
</reference>
<organism evidence="1 2">
    <name type="scientific">Pisum sativum</name>
    <name type="common">Garden pea</name>
    <name type="synonym">Lathyrus oleraceus</name>
    <dbReference type="NCBI Taxonomy" id="3888"/>
    <lineage>
        <taxon>Eukaryota</taxon>
        <taxon>Viridiplantae</taxon>
        <taxon>Streptophyta</taxon>
        <taxon>Embryophyta</taxon>
        <taxon>Tracheophyta</taxon>
        <taxon>Spermatophyta</taxon>
        <taxon>Magnoliopsida</taxon>
        <taxon>eudicotyledons</taxon>
        <taxon>Gunneridae</taxon>
        <taxon>Pentapetalae</taxon>
        <taxon>rosids</taxon>
        <taxon>fabids</taxon>
        <taxon>Fabales</taxon>
        <taxon>Fabaceae</taxon>
        <taxon>Papilionoideae</taxon>
        <taxon>50 kb inversion clade</taxon>
        <taxon>NPAAA clade</taxon>
        <taxon>Hologalegina</taxon>
        <taxon>IRL clade</taxon>
        <taxon>Fabeae</taxon>
        <taxon>Lathyrus</taxon>
    </lineage>
</organism>
<proteinExistence type="predicted"/>
<protein>
    <submittedName>
        <fullName evidence="1">Uncharacterized protein</fullName>
    </submittedName>
</protein>
<dbReference type="Proteomes" id="UP001058974">
    <property type="component" value="Chromosome 7"/>
</dbReference>
<name>A0A9D4ZY06_PEA</name>
<sequence length="185" mass="22781">MNQWFSQIQVRHLLRRSSDHVPLVIDLEENSQQSHKEKRCVFRFEEVWTKDDRCEEEIHRAWSLPHTLIDKKIEEFRSLRALFERCPRNNIGNKIVRVEDEINEMNHWASSSKDLSKMKWLNNQLDDLLASEEVIWRQRSLTKWLNRDKNTKRFHGKASQRKKNKHYQENQRWGWLYKPFVRLNW</sequence>
<evidence type="ECO:0000313" key="1">
    <source>
        <dbReference type="EMBL" id="KAI5388716.1"/>
    </source>
</evidence>
<evidence type="ECO:0000313" key="2">
    <source>
        <dbReference type="Proteomes" id="UP001058974"/>
    </source>
</evidence>
<dbReference type="EMBL" id="JAMSHJ010000007">
    <property type="protein sequence ID" value="KAI5388716.1"/>
    <property type="molecule type" value="Genomic_DNA"/>
</dbReference>
<dbReference type="AlphaFoldDB" id="A0A9D4ZY06"/>
<gene>
    <name evidence="1" type="ORF">KIW84_074403</name>
</gene>